<evidence type="ECO:0000313" key="2">
    <source>
        <dbReference type="EMBL" id="ASU80578.1"/>
    </source>
</evidence>
<evidence type="ECO:0000313" key="3">
    <source>
        <dbReference type="EMBL" id="KGI82745.1"/>
    </source>
</evidence>
<organism evidence="2 5">
    <name type="scientific">Actinopolyspora erythraea</name>
    <dbReference type="NCBI Taxonomy" id="414996"/>
    <lineage>
        <taxon>Bacteria</taxon>
        <taxon>Bacillati</taxon>
        <taxon>Actinomycetota</taxon>
        <taxon>Actinomycetes</taxon>
        <taxon>Actinopolysporales</taxon>
        <taxon>Actinopolysporaceae</taxon>
        <taxon>Actinopolyspora</taxon>
    </lineage>
</organism>
<dbReference type="AlphaFoldDB" id="A0A099DBG2"/>
<dbReference type="eggNOG" id="ENOG503349P">
    <property type="taxonomic scope" value="Bacteria"/>
</dbReference>
<dbReference type="RefSeq" id="WP_043569773.1">
    <property type="nucleotide sequence ID" value="NZ_CP022752.1"/>
</dbReference>
<reference evidence="2 5" key="2">
    <citation type="submission" date="2017-08" db="EMBL/GenBank/DDBJ databases">
        <title>The complete genome sequence of moderately halophilic actinomycete Actinopolyspora erythraea YIM 90600, the producer of novel erythromycin, novel actinopolysporins A-C and tubercidin.</title>
        <authorList>
            <person name="Yin M."/>
            <person name="Tang S."/>
        </authorList>
    </citation>
    <scope>NUCLEOTIDE SEQUENCE [LARGE SCALE GENOMIC DNA]</scope>
    <source>
        <strain evidence="2 5">YIM 90600</strain>
    </source>
</reference>
<reference evidence="3 4" key="1">
    <citation type="journal article" date="2014" name="PLoS ONE">
        <title>Identification and Characterization of a New Erythromycin Biosynthetic Gene Cluster in Actinopolyspora erythraea YIM90600, a Novel Erythronolide-Producing Halophilic Actinomycete Isolated from Salt Field.</title>
        <authorList>
            <person name="Chen D."/>
            <person name="Feng J."/>
            <person name="Huang L."/>
            <person name="Zhang Q."/>
            <person name="Wu J."/>
            <person name="Zhu X."/>
            <person name="Duan Y."/>
            <person name="Xu Z."/>
        </authorList>
    </citation>
    <scope>NUCLEOTIDE SEQUENCE [LARGE SCALE GENOMIC DNA]</scope>
    <source>
        <strain evidence="3 4">YIM90600</strain>
    </source>
</reference>
<keyword evidence="4" id="KW-1185">Reference proteome</keyword>
<dbReference type="OrthoDB" id="3363827at2"/>
<feature type="transmembrane region" description="Helical" evidence="1">
    <location>
        <begin position="55"/>
        <end position="77"/>
    </location>
</feature>
<evidence type="ECO:0000313" key="4">
    <source>
        <dbReference type="Proteomes" id="UP000029737"/>
    </source>
</evidence>
<evidence type="ECO:0008006" key="6">
    <source>
        <dbReference type="Google" id="ProtNLM"/>
    </source>
</evidence>
<dbReference type="KEGG" id="aey:CDG81_22480"/>
<dbReference type="EMBL" id="CP022752">
    <property type="protein sequence ID" value="ASU80578.1"/>
    <property type="molecule type" value="Genomic_DNA"/>
</dbReference>
<dbReference type="EMBL" id="JPMV01000009">
    <property type="protein sequence ID" value="KGI82745.1"/>
    <property type="molecule type" value="Genomic_DNA"/>
</dbReference>
<name>A0A099DBG2_9ACTN</name>
<gene>
    <name evidence="2" type="ORF">CDG81_22480</name>
    <name evidence="3" type="ORF">IL38_02365</name>
</gene>
<protein>
    <recommendedName>
        <fullName evidence="6">Alkaline shock response membrane anchor protein AmaP</fullName>
    </recommendedName>
</protein>
<dbReference type="Proteomes" id="UP000029737">
    <property type="component" value="Unassembled WGS sequence"/>
</dbReference>
<sequence length="190" mass="20539">MTSPNRPARLNRALLAIAGAALLAAGAFVLATGFGLLPLLAGDGPILSATPRLPGWMPWVAAATSVIIGLLCLRWLLAQTLRRAHTGTWQLSTTPRRGSTHLDADTAATPLVDELETHPGVHTARARLAGNRSHPILHLVVSTEDRADIGQLRHHIDTEALPRLRQALELEHLQTNLLLRLGDARGRRIH</sequence>
<keyword evidence="1" id="KW-0812">Transmembrane</keyword>
<proteinExistence type="predicted"/>
<keyword evidence="1" id="KW-0472">Membrane</keyword>
<dbReference type="Proteomes" id="UP000215043">
    <property type="component" value="Chromosome"/>
</dbReference>
<dbReference type="HOGENOM" id="CLU_090638_0_0_11"/>
<evidence type="ECO:0000313" key="5">
    <source>
        <dbReference type="Proteomes" id="UP000215043"/>
    </source>
</evidence>
<accession>A0A099DBG2</accession>
<evidence type="ECO:0000256" key="1">
    <source>
        <dbReference type="SAM" id="Phobius"/>
    </source>
</evidence>
<keyword evidence="1" id="KW-1133">Transmembrane helix</keyword>